<feature type="domain" description="HAMP" evidence="13">
    <location>
        <begin position="331"/>
        <end position="383"/>
    </location>
</feature>
<dbReference type="Proteomes" id="UP000070516">
    <property type="component" value="Chromosome"/>
</dbReference>
<evidence type="ECO:0008006" key="16">
    <source>
        <dbReference type="Google" id="ProtNLM"/>
    </source>
</evidence>
<keyword evidence="7 11" id="KW-0472">Membrane</keyword>
<dbReference type="SMART" id="SM00283">
    <property type="entry name" value="MA"/>
    <property type="match status" value="1"/>
</dbReference>
<evidence type="ECO:0000256" key="5">
    <source>
        <dbReference type="ARBA" id="ARBA00022692"/>
    </source>
</evidence>
<dbReference type="SMART" id="SM00304">
    <property type="entry name" value="HAMP"/>
    <property type="match status" value="1"/>
</dbReference>
<evidence type="ECO:0000256" key="2">
    <source>
        <dbReference type="ARBA" id="ARBA00022475"/>
    </source>
</evidence>
<dbReference type="EMBL" id="CP014546">
    <property type="protein sequence ID" value="AMN77235.1"/>
    <property type="molecule type" value="Genomic_DNA"/>
</dbReference>
<dbReference type="PANTHER" id="PTHR32089:SF120">
    <property type="entry name" value="METHYL-ACCEPTING CHEMOTAXIS PROTEIN TLPQ"/>
    <property type="match status" value="1"/>
</dbReference>
<evidence type="ECO:0000313" key="14">
    <source>
        <dbReference type="EMBL" id="AMN77235.1"/>
    </source>
</evidence>
<comment type="subcellular location">
    <subcellularLocation>
        <location evidence="1">Cell membrane</location>
        <topology evidence="1">Multi-pass membrane protein</topology>
    </subcellularLocation>
</comment>
<comment type="similarity">
    <text evidence="9">Belongs to the methyl-accepting chemotaxis (MCP) protein family.</text>
</comment>
<accession>A0A127HRT7</accession>
<evidence type="ECO:0000256" key="9">
    <source>
        <dbReference type="ARBA" id="ARBA00029447"/>
    </source>
</evidence>
<dbReference type="InterPro" id="IPR004089">
    <property type="entry name" value="MCPsignal_dom"/>
</dbReference>
<dbReference type="GO" id="GO:0006935">
    <property type="term" value="P:chemotaxis"/>
    <property type="evidence" value="ECO:0007669"/>
    <property type="project" value="UniProtKB-KW"/>
</dbReference>
<dbReference type="GO" id="GO:0007165">
    <property type="term" value="P:signal transduction"/>
    <property type="evidence" value="ECO:0007669"/>
    <property type="project" value="UniProtKB-KW"/>
</dbReference>
<evidence type="ECO:0000256" key="8">
    <source>
        <dbReference type="ARBA" id="ARBA00023224"/>
    </source>
</evidence>
<organism evidence="14 15">
    <name type="scientific">Pseudomonas azotoformans</name>
    <dbReference type="NCBI Taxonomy" id="47878"/>
    <lineage>
        <taxon>Bacteria</taxon>
        <taxon>Pseudomonadati</taxon>
        <taxon>Pseudomonadota</taxon>
        <taxon>Gammaproteobacteria</taxon>
        <taxon>Pseudomonadales</taxon>
        <taxon>Pseudomonadaceae</taxon>
        <taxon>Pseudomonas</taxon>
    </lineage>
</organism>
<reference evidence="14 15" key="1">
    <citation type="submission" date="2016-02" db="EMBL/GenBank/DDBJ databases">
        <title>Complete genome sequence of Pseudomonas azotoformans S4.</title>
        <authorList>
            <person name="Fang Y."/>
            <person name="Wu L."/>
            <person name="Feng G."/>
        </authorList>
    </citation>
    <scope>NUCLEOTIDE SEQUENCE [LARGE SCALE GENOMIC DNA]</scope>
    <source>
        <strain evidence="14 15">S4</strain>
    </source>
</reference>
<evidence type="ECO:0000256" key="11">
    <source>
        <dbReference type="SAM" id="Phobius"/>
    </source>
</evidence>
<sequence>MFSLATRLMNRVSYAKKFLLILLVFMVPFFTLSADKLCDLYAEYSDARREQKGLEILIGYVPVYVGAAQLAMIRPGATVKGDTDAKNIIARLAEVNSAAVSGMPRLSSSSEFSLPNVEITKVDPGLVRFTNQSADRLYDTARIPLQSMLADMKHVAASSGVLQDHDSVVYRSMDTIFSSLLPLHSVLTQSASYTGYVTAYGYLDSTGKNLFLAQSDRFSAFLPAPGVAPDKTTEANQAAAQGLEIFNRLAITPYASVMGVDKNRTATWLEKVSSFDQPLQAVRQGIEGRLIEVKERLNVRAENAYRQLLVVAVGILFITMLIFYLFAGFFISVKQAVADLSRAMEVFSAGDLRLEVSTEARDELGQLAAHFNTMRMALATLVTQIVHSTSTTTTQAQALSSGASVSLSGVSRQATELDAVTTSMSQLVISAQEVSRYSLTTSKSANGAGERCREGQVQVSHAVSGISKLFHELEDATQAIQGVSVQSQEITKSLAMIKSVSQQTNLLALNAAIEAARAGEQGRGFAVVADEVRHLAIRSHQLTEQIYLVIDHLHAQVEHAVRTINRSRGTASETVERVKDAEEIFRKITASIHEIVDNNVQIATGAEQQRQVVEGVDSSLASVKGHGEFNALEAKRMVQASAQVTEMLSRLNQLVSKFRVD</sequence>
<gene>
    <name evidence="14" type="ORF">AYR47_02360</name>
</gene>
<dbReference type="PROSITE" id="PS50111">
    <property type="entry name" value="CHEMOTAXIS_TRANSDUC_2"/>
    <property type="match status" value="1"/>
</dbReference>
<dbReference type="Pfam" id="PF00672">
    <property type="entry name" value="HAMP"/>
    <property type="match status" value="1"/>
</dbReference>
<evidence type="ECO:0000256" key="4">
    <source>
        <dbReference type="ARBA" id="ARBA00022500"/>
    </source>
</evidence>
<dbReference type="GO" id="GO:0005886">
    <property type="term" value="C:plasma membrane"/>
    <property type="evidence" value="ECO:0007669"/>
    <property type="project" value="UniProtKB-SubCell"/>
</dbReference>
<name>A0A127HRT7_PSEAZ</name>
<evidence type="ECO:0000256" key="10">
    <source>
        <dbReference type="PROSITE-ProRule" id="PRU00284"/>
    </source>
</evidence>
<dbReference type="SUPFAM" id="SSF58104">
    <property type="entry name" value="Methyl-accepting chemotaxis protein (MCP) signaling domain"/>
    <property type="match status" value="1"/>
</dbReference>
<dbReference type="PANTHER" id="PTHR32089">
    <property type="entry name" value="METHYL-ACCEPTING CHEMOTAXIS PROTEIN MCPB"/>
    <property type="match status" value="1"/>
</dbReference>
<dbReference type="AlphaFoldDB" id="A0A127HRT7"/>
<dbReference type="FunFam" id="1.10.287.950:FF:000001">
    <property type="entry name" value="Methyl-accepting chemotaxis sensory transducer"/>
    <property type="match status" value="1"/>
</dbReference>
<evidence type="ECO:0000256" key="1">
    <source>
        <dbReference type="ARBA" id="ARBA00004651"/>
    </source>
</evidence>
<dbReference type="KEGG" id="pazo:AYR47_02360"/>
<proteinExistence type="inferred from homology"/>
<evidence type="ECO:0000256" key="6">
    <source>
        <dbReference type="ARBA" id="ARBA00022989"/>
    </source>
</evidence>
<keyword evidence="8 10" id="KW-0807">Transducer</keyword>
<protein>
    <recommendedName>
        <fullName evidence="16">Methyl-accepting chemotaxis protein</fullName>
    </recommendedName>
</protein>
<dbReference type="Pfam" id="PF00015">
    <property type="entry name" value="MCPsignal"/>
    <property type="match status" value="1"/>
</dbReference>
<keyword evidence="2" id="KW-1003">Cell membrane</keyword>
<dbReference type="PROSITE" id="PS50885">
    <property type="entry name" value="HAMP"/>
    <property type="match status" value="1"/>
</dbReference>
<evidence type="ECO:0000256" key="3">
    <source>
        <dbReference type="ARBA" id="ARBA00022481"/>
    </source>
</evidence>
<dbReference type="Gene3D" id="1.10.287.950">
    <property type="entry name" value="Methyl-accepting chemotaxis protein"/>
    <property type="match status" value="1"/>
</dbReference>
<feature type="transmembrane region" description="Helical" evidence="11">
    <location>
        <begin position="308"/>
        <end position="333"/>
    </location>
</feature>
<keyword evidence="6 11" id="KW-1133">Transmembrane helix</keyword>
<evidence type="ECO:0000256" key="7">
    <source>
        <dbReference type="ARBA" id="ARBA00023136"/>
    </source>
</evidence>
<keyword evidence="4" id="KW-0145">Chemotaxis</keyword>
<evidence type="ECO:0000259" key="13">
    <source>
        <dbReference type="PROSITE" id="PS50885"/>
    </source>
</evidence>
<feature type="domain" description="Methyl-accepting transducer" evidence="12">
    <location>
        <begin position="388"/>
        <end position="624"/>
    </location>
</feature>
<evidence type="ECO:0000313" key="15">
    <source>
        <dbReference type="Proteomes" id="UP000070516"/>
    </source>
</evidence>
<keyword evidence="3" id="KW-0488">Methylation</keyword>
<dbReference type="CDD" id="cd06225">
    <property type="entry name" value="HAMP"/>
    <property type="match status" value="1"/>
</dbReference>
<dbReference type="InterPro" id="IPR003660">
    <property type="entry name" value="HAMP_dom"/>
</dbReference>
<evidence type="ECO:0000259" key="12">
    <source>
        <dbReference type="PROSITE" id="PS50111"/>
    </source>
</evidence>
<keyword evidence="5 11" id="KW-0812">Transmembrane</keyword>